<dbReference type="EMBL" id="SLWB01000010">
    <property type="protein sequence ID" value="TCN65691.1"/>
    <property type="molecule type" value="Genomic_DNA"/>
</dbReference>
<keyword evidence="3" id="KW-0813">Transport</keyword>
<dbReference type="Pfam" id="PF02321">
    <property type="entry name" value="OEP"/>
    <property type="match status" value="2"/>
</dbReference>
<keyword evidence="7" id="KW-0998">Cell outer membrane</keyword>
<reference evidence="9 10" key="1">
    <citation type="submission" date="2019-03" db="EMBL/GenBank/DDBJ databases">
        <title>Genomic Encyclopedia of Archaeal and Bacterial Type Strains, Phase II (KMG-II): from individual species to whole genera.</title>
        <authorList>
            <person name="Goeker M."/>
        </authorList>
    </citation>
    <scope>NUCLEOTIDE SEQUENCE [LARGE SCALE GENOMIC DNA]</scope>
    <source>
        <strain evidence="9 10">RL-C</strain>
    </source>
</reference>
<evidence type="ECO:0000256" key="6">
    <source>
        <dbReference type="ARBA" id="ARBA00023136"/>
    </source>
</evidence>
<accession>A0A4R2EBT2</accession>
<keyword evidence="10" id="KW-1185">Reference proteome</keyword>
<dbReference type="GO" id="GO:1990281">
    <property type="term" value="C:efflux pump complex"/>
    <property type="evidence" value="ECO:0007669"/>
    <property type="project" value="TreeGrafter"/>
</dbReference>
<comment type="similarity">
    <text evidence="2">Belongs to the outer membrane factor (OMF) (TC 1.B.17) family.</text>
</comment>
<comment type="caution">
    <text evidence="9">The sequence shown here is derived from an EMBL/GenBank/DDBJ whole genome shotgun (WGS) entry which is preliminary data.</text>
</comment>
<feature type="signal peptide" evidence="8">
    <location>
        <begin position="1"/>
        <end position="20"/>
    </location>
</feature>
<dbReference type="Gene3D" id="1.20.1600.10">
    <property type="entry name" value="Outer membrane efflux proteins (OEP)"/>
    <property type="match status" value="1"/>
</dbReference>
<evidence type="ECO:0000256" key="2">
    <source>
        <dbReference type="ARBA" id="ARBA00007613"/>
    </source>
</evidence>
<dbReference type="GO" id="GO:0015288">
    <property type="term" value="F:porin activity"/>
    <property type="evidence" value="ECO:0007669"/>
    <property type="project" value="TreeGrafter"/>
</dbReference>
<dbReference type="SUPFAM" id="SSF56954">
    <property type="entry name" value="Outer membrane efflux proteins (OEP)"/>
    <property type="match status" value="1"/>
</dbReference>
<dbReference type="AlphaFoldDB" id="A0A4R2EBT2"/>
<comment type="subcellular location">
    <subcellularLocation>
        <location evidence="1">Cell outer membrane</location>
    </subcellularLocation>
</comment>
<evidence type="ECO:0000256" key="8">
    <source>
        <dbReference type="SAM" id="SignalP"/>
    </source>
</evidence>
<dbReference type="PANTHER" id="PTHR30026">
    <property type="entry name" value="OUTER MEMBRANE PROTEIN TOLC"/>
    <property type="match status" value="1"/>
</dbReference>
<dbReference type="RefSeq" id="WP_131839676.1">
    <property type="nucleotide sequence ID" value="NZ_SLWB01000010.1"/>
</dbReference>
<sequence length="435" mass="47670">MKKTILLLIASACCGIGTSAQELLTLQDAVRLGLENGYSIRIAKNEYSIATNNNTYGNAGFLPRIDASVGGNIRKSSDETTKLDGATVSADPRTVNASAGISLSWTLFDGMGMFIAKDKLTLLQKQGETSLRASMESATAQIISTYNAVVQQKQLVKVFDEALSISEQRVKIARTARSIGSASEVTLLKSEVDYKSDSSNLVQQQLNLSNLKADLNQLLGRAPETAFEVQEQPLSASPIVYQELVAKAMEQNPSLIEARQEVAIQLLNVKDAKSAMLPTVSLNTSYSYNKYDYTSSSNKKYQTHGPYVGVTAGVTLFNGFNTRRSIKNAQLQSSTMEVRTQQLEQELRSAILKTYNAYTTAQSVVAIEKKALELAQKNLNIALKAYEQGSISDIDMRETQKSFIDVSYRLINAQVTLKDTEVELRRISGTLILPE</sequence>
<keyword evidence="6" id="KW-0472">Membrane</keyword>
<keyword evidence="4" id="KW-1134">Transmembrane beta strand</keyword>
<keyword evidence="8" id="KW-0732">Signal</keyword>
<proteinExistence type="inferred from homology"/>
<feature type="chain" id="PRO_5020838070" evidence="8">
    <location>
        <begin position="21"/>
        <end position="435"/>
    </location>
</feature>
<evidence type="ECO:0000256" key="3">
    <source>
        <dbReference type="ARBA" id="ARBA00022448"/>
    </source>
</evidence>
<evidence type="ECO:0000256" key="4">
    <source>
        <dbReference type="ARBA" id="ARBA00022452"/>
    </source>
</evidence>
<dbReference type="GO" id="GO:0009279">
    <property type="term" value="C:cell outer membrane"/>
    <property type="evidence" value="ECO:0007669"/>
    <property type="project" value="UniProtKB-SubCell"/>
</dbReference>
<keyword evidence="5" id="KW-0812">Transmembrane</keyword>
<dbReference type="Proteomes" id="UP000294830">
    <property type="component" value="Unassembled WGS sequence"/>
</dbReference>
<dbReference type="PANTHER" id="PTHR30026:SF20">
    <property type="entry name" value="OUTER MEMBRANE PROTEIN TOLC"/>
    <property type="match status" value="1"/>
</dbReference>
<gene>
    <name evidence="9" type="ORF">CLV25_11081</name>
</gene>
<dbReference type="GO" id="GO:0015562">
    <property type="term" value="F:efflux transmembrane transporter activity"/>
    <property type="evidence" value="ECO:0007669"/>
    <property type="project" value="InterPro"/>
</dbReference>
<name>A0A4R2EBT2_9BACT</name>
<dbReference type="InterPro" id="IPR051906">
    <property type="entry name" value="TolC-like"/>
</dbReference>
<evidence type="ECO:0000313" key="10">
    <source>
        <dbReference type="Proteomes" id="UP000294830"/>
    </source>
</evidence>
<protein>
    <submittedName>
        <fullName evidence="9">Outer membrane protein TolC</fullName>
    </submittedName>
</protein>
<evidence type="ECO:0000256" key="5">
    <source>
        <dbReference type="ARBA" id="ARBA00022692"/>
    </source>
</evidence>
<dbReference type="OrthoDB" id="9771205at2"/>
<evidence type="ECO:0000256" key="1">
    <source>
        <dbReference type="ARBA" id="ARBA00004442"/>
    </source>
</evidence>
<organism evidence="9 10">
    <name type="scientific">Acetobacteroides hydrogenigenes</name>
    <dbReference type="NCBI Taxonomy" id="979970"/>
    <lineage>
        <taxon>Bacteria</taxon>
        <taxon>Pseudomonadati</taxon>
        <taxon>Bacteroidota</taxon>
        <taxon>Bacteroidia</taxon>
        <taxon>Bacteroidales</taxon>
        <taxon>Rikenellaceae</taxon>
        <taxon>Acetobacteroides</taxon>
    </lineage>
</organism>
<dbReference type="InterPro" id="IPR003423">
    <property type="entry name" value="OMP_efflux"/>
</dbReference>
<evidence type="ECO:0000313" key="9">
    <source>
        <dbReference type="EMBL" id="TCN65691.1"/>
    </source>
</evidence>
<evidence type="ECO:0000256" key="7">
    <source>
        <dbReference type="ARBA" id="ARBA00023237"/>
    </source>
</evidence>